<comment type="caution">
    <text evidence="1">The sequence shown here is derived from an EMBL/GenBank/DDBJ whole genome shotgun (WGS) entry which is preliminary data.</text>
</comment>
<reference evidence="1" key="2">
    <citation type="submission" date="2023-05" db="EMBL/GenBank/DDBJ databases">
        <authorList>
            <consortium name="Lawrence Berkeley National Laboratory"/>
            <person name="Steindorff A."/>
            <person name="Hensen N."/>
            <person name="Bonometti L."/>
            <person name="Westerberg I."/>
            <person name="Brannstrom I.O."/>
            <person name="Guillou S."/>
            <person name="Cros-Aarteil S."/>
            <person name="Calhoun S."/>
            <person name="Haridas S."/>
            <person name="Kuo A."/>
            <person name="Mondo S."/>
            <person name="Pangilinan J."/>
            <person name="Riley R."/>
            <person name="Labutti K."/>
            <person name="Andreopoulos B."/>
            <person name="Lipzen A."/>
            <person name="Chen C."/>
            <person name="Yanf M."/>
            <person name="Daum C."/>
            <person name="Ng V."/>
            <person name="Clum A."/>
            <person name="Ohm R."/>
            <person name="Martin F."/>
            <person name="Silar P."/>
            <person name="Natvig D."/>
            <person name="Lalanne C."/>
            <person name="Gautier V."/>
            <person name="Ament-Velasquez S.L."/>
            <person name="Kruys A."/>
            <person name="Hutchinson M.I."/>
            <person name="Powell A.J."/>
            <person name="Barry K."/>
            <person name="Miller A.N."/>
            <person name="Grigoriev I.V."/>
            <person name="Debuchy R."/>
            <person name="Gladieux P."/>
            <person name="Thoren M.H."/>
            <person name="Johannesson H."/>
        </authorList>
    </citation>
    <scope>NUCLEOTIDE SEQUENCE</scope>
    <source>
        <strain evidence="1">CBS 103.79</strain>
    </source>
</reference>
<evidence type="ECO:0000313" key="2">
    <source>
        <dbReference type="Proteomes" id="UP001303889"/>
    </source>
</evidence>
<protein>
    <submittedName>
        <fullName evidence="1">Uncharacterized protein</fullName>
    </submittedName>
</protein>
<name>A0AAN6MLV2_9PEZI</name>
<reference evidence="1" key="1">
    <citation type="journal article" date="2023" name="Mol. Phylogenet. Evol.">
        <title>Genome-scale phylogeny and comparative genomics of the fungal order Sordariales.</title>
        <authorList>
            <person name="Hensen N."/>
            <person name="Bonometti L."/>
            <person name="Westerberg I."/>
            <person name="Brannstrom I.O."/>
            <person name="Guillou S."/>
            <person name="Cros-Aarteil S."/>
            <person name="Calhoun S."/>
            <person name="Haridas S."/>
            <person name="Kuo A."/>
            <person name="Mondo S."/>
            <person name="Pangilinan J."/>
            <person name="Riley R."/>
            <person name="LaButti K."/>
            <person name="Andreopoulos B."/>
            <person name="Lipzen A."/>
            <person name="Chen C."/>
            <person name="Yan M."/>
            <person name="Daum C."/>
            <person name="Ng V."/>
            <person name="Clum A."/>
            <person name="Steindorff A."/>
            <person name="Ohm R.A."/>
            <person name="Martin F."/>
            <person name="Silar P."/>
            <person name="Natvig D.O."/>
            <person name="Lalanne C."/>
            <person name="Gautier V."/>
            <person name="Ament-Velasquez S.L."/>
            <person name="Kruys A."/>
            <person name="Hutchinson M.I."/>
            <person name="Powell A.J."/>
            <person name="Barry K."/>
            <person name="Miller A.N."/>
            <person name="Grigoriev I.V."/>
            <person name="Debuchy R."/>
            <person name="Gladieux P."/>
            <person name="Hiltunen Thoren M."/>
            <person name="Johannesson H."/>
        </authorList>
    </citation>
    <scope>NUCLEOTIDE SEQUENCE</scope>
    <source>
        <strain evidence="1">CBS 103.79</strain>
    </source>
</reference>
<proteinExistence type="predicted"/>
<evidence type="ECO:0000313" key="1">
    <source>
        <dbReference type="EMBL" id="KAK3902651.1"/>
    </source>
</evidence>
<keyword evidence="2" id="KW-1185">Reference proteome</keyword>
<dbReference type="AlphaFoldDB" id="A0AAN6MLV2"/>
<gene>
    <name evidence="1" type="ORF">C8A05DRAFT_33658</name>
</gene>
<accession>A0AAN6MLV2</accession>
<organism evidence="1 2">
    <name type="scientific">Staphylotrichum tortipilum</name>
    <dbReference type="NCBI Taxonomy" id="2831512"/>
    <lineage>
        <taxon>Eukaryota</taxon>
        <taxon>Fungi</taxon>
        <taxon>Dikarya</taxon>
        <taxon>Ascomycota</taxon>
        <taxon>Pezizomycotina</taxon>
        <taxon>Sordariomycetes</taxon>
        <taxon>Sordariomycetidae</taxon>
        <taxon>Sordariales</taxon>
        <taxon>Chaetomiaceae</taxon>
        <taxon>Staphylotrichum</taxon>
    </lineage>
</organism>
<sequence length="112" mass="13395">MLHGCIVDWGIDEDWDWGEVEMPEELDKCADGESEHDGWGWDPRRYEWRRWEEDLEAAEEFLREGAYEPEEVDGEGETADLEYGGSLWFWDEDENEWNSNGYYVYNDVTDQI</sequence>
<dbReference type="EMBL" id="MU855496">
    <property type="protein sequence ID" value="KAK3902651.1"/>
    <property type="molecule type" value="Genomic_DNA"/>
</dbReference>
<dbReference type="Proteomes" id="UP001303889">
    <property type="component" value="Unassembled WGS sequence"/>
</dbReference>